<dbReference type="Pfam" id="PF00535">
    <property type="entry name" value="Glycos_transf_2"/>
    <property type="match status" value="1"/>
</dbReference>
<dbReference type="SUPFAM" id="SSF53448">
    <property type="entry name" value="Nucleotide-diphospho-sugar transferases"/>
    <property type="match status" value="1"/>
</dbReference>
<evidence type="ECO:0000259" key="2">
    <source>
        <dbReference type="Pfam" id="PF00535"/>
    </source>
</evidence>
<keyword evidence="3" id="KW-0808">Transferase</keyword>
<sequence length="479" mass="55154">MIPCYNHGDYVMEAVASVESCQESVYEIIIINDGSTDPITQKVLSYLATKGYRVIHQENQGLAMARNRGIQEAKGDYFLPLDADNKIRPAYITKGIEILDQNPEVGVVYGHYEFFGDKEGVWTLPPFDINRIVRGNYIDACAVIRKRVWKDCGGYDDKIPDKLGYEDWDFWLGAAEAGWQFARVDEVLFDYRYKETSMVSKCNIPENHRELFRYISNKHLSLYAANFPNIFAEVECDFVTARDQLEQLESEKQKIQIELELERTKLRETAAKLQEIQAQLADAEARLEGAEAAEKAAQKQLQTLQLDMTQVQNHLTEARQEWEGVKYELTQTQSELKQTQELWELERAKTAEMKAQAEIMAAKAAILATEKELRVNLESQLQHSQAQWQHSQAQLQAVQAHMEQTRSQLERELETQLEHQEARMQEMAQMALQLQQQAGELARLQGALASTQEMVAAMETSKFWKLRSQWFKLKKFVGL</sequence>
<dbReference type="InterPro" id="IPR050834">
    <property type="entry name" value="Glycosyltransf_2"/>
</dbReference>
<dbReference type="EMBL" id="DSPX01000120">
    <property type="protein sequence ID" value="HGG01274.1"/>
    <property type="molecule type" value="Genomic_DNA"/>
</dbReference>
<reference evidence="3" key="1">
    <citation type="journal article" date="2020" name="mSystems">
        <title>Genome- and Community-Level Interaction Insights into Carbon Utilization and Element Cycling Functions of Hydrothermarchaeota in Hydrothermal Sediment.</title>
        <authorList>
            <person name="Zhou Z."/>
            <person name="Liu Y."/>
            <person name="Xu W."/>
            <person name="Pan J."/>
            <person name="Luo Z.H."/>
            <person name="Li M."/>
        </authorList>
    </citation>
    <scope>NUCLEOTIDE SEQUENCE [LARGE SCALE GENOMIC DNA]</scope>
    <source>
        <strain evidence="3">SpSt-374</strain>
    </source>
</reference>
<gene>
    <name evidence="3" type="ORF">ENR15_11655</name>
</gene>
<feature type="coiled-coil region" evidence="1">
    <location>
        <begin position="345"/>
        <end position="437"/>
    </location>
</feature>
<accession>A0A7C3VH26</accession>
<dbReference type="GO" id="GO:0016740">
    <property type="term" value="F:transferase activity"/>
    <property type="evidence" value="ECO:0007669"/>
    <property type="project" value="UniProtKB-KW"/>
</dbReference>
<evidence type="ECO:0000256" key="1">
    <source>
        <dbReference type="SAM" id="Coils"/>
    </source>
</evidence>
<dbReference type="PANTHER" id="PTHR43685:SF2">
    <property type="entry name" value="GLYCOSYLTRANSFERASE 2-LIKE DOMAIN-CONTAINING PROTEIN"/>
    <property type="match status" value="1"/>
</dbReference>
<proteinExistence type="predicted"/>
<keyword evidence="1" id="KW-0175">Coiled coil</keyword>
<protein>
    <submittedName>
        <fullName evidence="3">Glycosyltransferase</fullName>
    </submittedName>
</protein>
<dbReference type="InterPro" id="IPR029044">
    <property type="entry name" value="Nucleotide-diphossugar_trans"/>
</dbReference>
<dbReference type="InterPro" id="IPR001173">
    <property type="entry name" value="Glyco_trans_2-like"/>
</dbReference>
<dbReference type="Gene3D" id="3.90.550.10">
    <property type="entry name" value="Spore Coat Polysaccharide Biosynthesis Protein SpsA, Chain A"/>
    <property type="match status" value="1"/>
</dbReference>
<feature type="coiled-coil region" evidence="1">
    <location>
        <begin position="231"/>
        <end position="321"/>
    </location>
</feature>
<dbReference type="CDD" id="cd00761">
    <property type="entry name" value="Glyco_tranf_GTA_type"/>
    <property type="match status" value="1"/>
</dbReference>
<feature type="domain" description="Glycosyltransferase 2-like" evidence="2">
    <location>
        <begin position="2"/>
        <end position="123"/>
    </location>
</feature>
<dbReference type="PANTHER" id="PTHR43685">
    <property type="entry name" value="GLYCOSYLTRANSFERASE"/>
    <property type="match status" value="1"/>
</dbReference>
<organism evidence="3">
    <name type="scientific">Planktothricoides sp. SpSt-374</name>
    <dbReference type="NCBI Taxonomy" id="2282167"/>
    <lineage>
        <taxon>Bacteria</taxon>
        <taxon>Bacillati</taxon>
        <taxon>Cyanobacteriota</taxon>
        <taxon>Cyanophyceae</taxon>
        <taxon>Oscillatoriophycideae</taxon>
        <taxon>Oscillatoriales</taxon>
        <taxon>Oscillatoriaceae</taxon>
        <taxon>Planktothricoides</taxon>
    </lineage>
</organism>
<dbReference type="AlphaFoldDB" id="A0A7C3VH26"/>
<evidence type="ECO:0000313" key="3">
    <source>
        <dbReference type="EMBL" id="HGG01274.1"/>
    </source>
</evidence>
<name>A0A7C3VH26_9CYAN</name>
<dbReference type="GO" id="GO:0044010">
    <property type="term" value="P:single-species biofilm formation"/>
    <property type="evidence" value="ECO:0007669"/>
    <property type="project" value="TreeGrafter"/>
</dbReference>
<comment type="caution">
    <text evidence="3">The sequence shown here is derived from an EMBL/GenBank/DDBJ whole genome shotgun (WGS) entry which is preliminary data.</text>
</comment>